<dbReference type="AlphaFoldDB" id="A0A6I6JVU1"/>
<dbReference type="SUPFAM" id="SSF69304">
    <property type="entry name" value="Tricorn protease N-terminal domain"/>
    <property type="match status" value="1"/>
</dbReference>
<gene>
    <name evidence="2" type="ORF">GM418_11165</name>
</gene>
<dbReference type="RefSeq" id="WP_158866060.1">
    <property type="nucleotide sequence ID" value="NZ_CP046401.1"/>
</dbReference>
<dbReference type="InterPro" id="IPR011042">
    <property type="entry name" value="6-blade_b-propeller_TolB-like"/>
</dbReference>
<reference evidence="2 3" key="1">
    <citation type="submission" date="2019-11" db="EMBL/GenBank/DDBJ databases">
        <authorList>
            <person name="Zheng R.K."/>
            <person name="Sun C.M."/>
        </authorList>
    </citation>
    <scope>NUCLEOTIDE SEQUENCE [LARGE SCALE GENOMIC DNA]</scope>
    <source>
        <strain evidence="2 3">WC007</strain>
    </source>
</reference>
<evidence type="ECO:0000256" key="1">
    <source>
        <dbReference type="SAM" id="SignalP"/>
    </source>
</evidence>
<feature type="chain" id="PRO_5026223003" evidence="1">
    <location>
        <begin position="20"/>
        <end position="287"/>
    </location>
</feature>
<protein>
    <submittedName>
        <fullName evidence="2">Uncharacterized protein</fullName>
    </submittedName>
</protein>
<dbReference type="KEGG" id="mcos:GM418_11165"/>
<dbReference type="InterPro" id="IPR011659">
    <property type="entry name" value="WD40"/>
</dbReference>
<dbReference type="EMBL" id="CP046401">
    <property type="protein sequence ID" value="QGY44197.1"/>
    <property type="molecule type" value="Genomic_DNA"/>
</dbReference>
<evidence type="ECO:0000313" key="3">
    <source>
        <dbReference type="Proteomes" id="UP000428260"/>
    </source>
</evidence>
<keyword evidence="1" id="KW-0732">Signal</keyword>
<accession>A0A6I6JVU1</accession>
<proteinExistence type="predicted"/>
<dbReference type="Proteomes" id="UP000428260">
    <property type="component" value="Chromosome"/>
</dbReference>
<evidence type="ECO:0000313" key="2">
    <source>
        <dbReference type="EMBL" id="QGY44197.1"/>
    </source>
</evidence>
<name>A0A6I6JVU1_9BACT</name>
<sequence>MKTTLLLILFFSIALSASAQQNSFDYFGLPSPEDKIELFAPGIVSLENTKEYSLAVSPVGDEVFFATGTWPECKIMHVKKMESGWSKPEVAFFSRDCFAVEPAFSPDGKYLYFSSSKGEKDIKQYSIRRMEKAGNKWVNAKKIIDITNPDILEFHPSITNEGTIYFCAWDLKTNKGSIYKSDYLNGVYSEPAKENVPFEGNCSVTNPFVDPAGKFIITSTEVENSKSKYDAFISYRNKEGWAKPVNFGKRFNSSEVDDSFDISPDGKFLFIYKNDNVYRTETKGVIQ</sequence>
<organism evidence="2 3">
    <name type="scientific">Maribellus comscasis</name>
    <dbReference type="NCBI Taxonomy" id="2681766"/>
    <lineage>
        <taxon>Bacteria</taxon>
        <taxon>Pseudomonadati</taxon>
        <taxon>Bacteroidota</taxon>
        <taxon>Bacteroidia</taxon>
        <taxon>Marinilabiliales</taxon>
        <taxon>Prolixibacteraceae</taxon>
        <taxon>Maribellus</taxon>
    </lineage>
</organism>
<dbReference type="Gene3D" id="2.120.10.30">
    <property type="entry name" value="TolB, C-terminal domain"/>
    <property type="match status" value="1"/>
</dbReference>
<dbReference type="Pfam" id="PF07676">
    <property type="entry name" value="PD40"/>
    <property type="match status" value="1"/>
</dbReference>
<feature type="signal peptide" evidence="1">
    <location>
        <begin position="1"/>
        <end position="19"/>
    </location>
</feature>
<keyword evidence="3" id="KW-1185">Reference proteome</keyword>